<dbReference type="PROSITE" id="PS51758">
    <property type="entry name" value="LETM1_RBD"/>
    <property type="match status" value="1"/>
</dbReference>
<dbReference type="InterPro" id="IPR033122">
    <property type="entry name" value="LETM1-like_RBD"/>
</dbReference>
<dbReference type="PANTHER" id="PTHR14009:SF1">
    <property type="entry name" value="MITOCHONDRIAL PROTON_CALCIUM EXCHANGER PROTEIN"/>
    <property type="match status" value="1"/>
</dbReference>
<dbReference type="Pfam" id="PF07766">
    <property type="entry name" value="LETM1_RBD"/>
    <property type="match status" value="1"/>
</dbReference>
<accession>A0ABQ0CIK5</accession>
<feature type="transmembrane region" description="Helical" evidence="9">
    <location>
        <begin position="162"/>
        <end position="183"/>
    </location>
</feature>
<dbReference type="Proteomes" id="UP001562357">
    <property type="component" value="Unassembled WGS sequence"/>
</dbReference>
<dbReference type="EMBL" id="BAAFGZ010000039">
    <property type="protein sequence ID" value="GAB0133275.1"/>
    <property type="molecule type" value="Genomic_DNA"/>
</dbReference>
<evidence type="ECO:0000256" key="8">
    <source>
        <dbReference type="SAM" id="MobiDB-lite"/>
    </source>
</evidence>
<evidence type="ECO:0000256" key="4">
    <source>
        <dbReference type="ARBA" id="ARBA00022989"/>
    </source>
</evidence>
<organism evidence="11 12">
    <name type="scientific">Epichloe bromicola</name>
    <dbReference type="NCBI Taxonomy" id="79588"/>
    <lineage>
        <taxon>Eukaryota</taxon>
        <taxon>Fungi</taxon>
        <taxon>Dikarya</taxon>
        <taxon>Ascomycota</taxon>
        <taxon>Pezizomycotina</taxon>
        <taxon>Sordariomycetes</taxon>
        <taxon>Hypocreomycetidae</taxon>
        <taxon>Hypocreales</taxon>
        <taxon>Clavicipitaceae</taxon>
        <taxon>Epichloe</taxon>
    </lineage>
</organism>
<evidence type="ECO:0000313" key="12">
    <source>
        <dbReference type="Proteomes" id="UP001562357"/>
    </source>
</evidence>
<dbReference type="PANTHER" id="PTHR14009">
    <property type="entry name" value="LEUCINE ZIPPER-EF-HAND CONTAINING TRANSMEMBRANE PROTEIN"/>
    <property type="match status" value="1"/>
</dbReference>
<feature type="region of interest" description="Disordered" evidence="8">
    <location>
        <begin position="42"/>
        <end position="85"/>
    </location>
</feature>
<evidence type="ECO:0000256" key="9">
    <source>
        <dbReference type="SAM" id="Phobius"/>
    </source>
</evidence>
<keyword evidence="5 7" id="KW-0496">Mitochondrion</keyword>
<evidence type="ECO:0000256" key="3">
    <source>
        <dbReference type="ARBA" id="ARBA00022792"/>
    </source>
</evidence>
<evidence type="ECO:0000256" key="7">
    <source>
        <dbReference type="PROSITE-ProRule" id="PRU01094"/>
    </source>
</evidence>
<name>A0ABQ0CIK5_9HYPO</name>
<keyword evidence="3" id="KW-0999">Mitochondrion inner membrane</keyword>
<gene>
    <name evidence="11" type="primary">g1687</name>
    <name evidence="11" type="ORF">EsDP_00001687</name>
</gene>
<keyword evidence="12" id="KW-1185">Reference proteome</keyword>
<evidence type="ECO:0000256" key="5">
    <source>
        <dbReference type="ARBA" id="ARBA00023128"/>
    </source>
</evidence>
<evidence type="ECO:0000313" key="11">
    <source>
        <dbReference type="EMBL" id="GAB0133275.1"/>
    </source>
</evidence>
<evidence type="ECO:0000259" key="10">
    <source>
        <dbReference type="PROSITE" id="PS51758"/>
    </source>
</evidence>
<evidence type="ECO:0000256" key="6">
    <source>
        <dbReference type="ARBA" id="ARBA00023136"/>
    </source>
</evidence>
<sequence>MSAQIPWRRCAPSRASCVLVHHSTLKLHLHGPCSISLFPISPQQRQAHSSRNTPSSHRETRVTKSPLLNPPASTRPPFLDVPQRSTSDSTFQYLFQLGKGYLRFYKDGLKAVLANRRLLKEKLEKTPADDRPSIWKPHYVPKTFSRADWVLLWRVRHDMLRLPLFGLMLLVIGEFTALAVVYVDGVVPFTCRIPKQQYSGLVKAEQRRRTAFDELETQFPHGVLSPRITPAVARKHVLRSLHLSGTMWDRLGFTPPGMWQIKGRLRMAFLEGDDKNLIEDGGPMGLETEELRIACAERGIDVMGKSETDLRSWLGDWLRLTAAEDISERRRRMATLLLTRPEHWPQQRDFAVPDWEL</sequence>
<proteinExistence type="predicted"/>
<protein>
    <recommendedName>
        <fullName evidence="10">Letm1 RBD domain-containing protein</fullName>
    </recommendedName>
</protein>
<evidence type="ECO:0000256" key="2">
    <source>
        <dbReference type="ARBA" id="ARBA00022692"/>
    </source>
</evidence>
<comment type="caution">
    <text evidence="11">The sequence shown here is derived from an EMBL/GenBank/DDBJ whole genome shotgun (WGS) entry which is preliminary data.</text>
</comment>
<keyword evidence="4 9" id="KW-1133">Transmembrane helix</keyword>
<evidence type="ECO:0000256" key="1">
    <source>
        <dbReference type="ARBA" id="ARBA00004434"/>
    </source>
</evidence>
<feature type="compositionally biased region" description="Polar residues" evidence="8">
    <location>
        <begin position="42"/>
        <end position="55"/>
    </location>
</feature>
<keyword evidence="6 9" id="KW-0472">Membrane</keyword>
<keyword evidence="2 9" id="KW-0812">Transmembrane</keyword>
<feature type="domain" description="Letm1 RBD" evidence="10">
    <location>
        <begin position="156"/>
        <end position="357"/>
    </location>
</feature>
<dbReference type="InterPro" id="IPR044202">
    <property type="entry name" value="LETM1/MDM38-like"/>
</dbReference>
<comment type="subcellular location">
    <subcellularLocation>
        <location evidence="1">Mitochondrion inner membrane</location>
        <topology evidence="1">Single-pass membrane protein</topology>
    </subcellularLocation>
</comment>
<reference evidence="12" key="1">
    <citation type="submission" date="2024-06" db="EMBL/GenBank/DDBJ databases">
        <title>Draft Genome Sequences of Epichloe bromicola Strains Isolated from Elymus ciliaris.</title>
        <authorList>
            <consortium name="Epichloe bromicola genome sequencing consortium"/>
            <person name="Miura A."/>
            <person name="Imano S."/>
            <person name="Ashida A."/>
            <person name="Sato I."/>
            <person name="Chiba S."/>
            <person name="Tanaka A."/>
            <person name="Camagna M."/>
            <person name="Takemoto D."/>
        </authorList>
    </citation>
    <scope>NUCLEOTIDE SEQUENCE [LARGE SCALE GENOMIC DNA]</scope>
    <source>
        <strain evidence="12">DP</strain>
    </source>
</reference>